<sequence>MKTKLLIAFCLLVSTTFAQTKTETVKNESNSVTLTENDKTYELSASYNADLDKKIYDYMDDQISDGGVKFRNTRVDAQMTLDNKMSFYAKNSPGKLVLKLDKRKNSADIYKRFKSMCEGIRDIIQKK</sequence>
<reference evidence="2 3" key="1">
    <citation type="submission" date="2020-05" db="EMBL/GenBank/DDBJ databases">
        <authorList>
            <person name="Khan S.A."/>
            <person name="Jeon C.O."/>
            <person name="Chun B.H."/>
        </authorList>
    </citation>
    <scope>NUCLEOTIDE SEQUENCE [LARGE SCALE GENOMIC DNA]</scope>
    <source>
        <strain evidence="2 3">S1162</strain>
    </source>
</reference>
<keyword evidence="1" id="KW-0732">Signal</keyword>
<dbReference type="Proteomes" id="UP000566071">
    <property type="component" value="Unassembled WGS sequence"/>
</dbReference>
<evidence type="ECO:0000256" key="1">
    <source>
        <dbReference type="SAM" id="SignalP"/>
    </source>
</evidence>
<gene>
    <name evidence="2" type="ORF">HK413_04860</name>
</gene>
<comment type="caution">
    <text evidence="2">The sequence shown here is derived from an EMBL/GenBank/DDBJ whole genome shotgun (WGS) entry which is preliminary data.</text>
</comment>
<accession>A0ABX1W0C0</accession>
<organism evidence="2 3">
    <name type="scientific">Mucilaginibacter humi</name>
    <dbReference type="NCBI Taxonomy" id="2732510"/>
    <lineage>
        <taxon>Bacteria</taxon>
        <taxon>Pseudomonadati</taxon>
        <taxon>Bacteroidota</taxon>
        <taxon>Sphingobacteriia</taxon>
        <taxon>Sphingobacteriales</taxon>
        <taxon>Sphingobacteriaceae</taxon>
        <taxon>Mucilaginibacter</taxon>
    </lineage>
</organism>
<dbReference type="EMBL" id="JABFCR010000016">
    <property type="protein sequence ID" value="NNU33643.1"/>
    <property type="molecule type" value="Genomic_DNA"/>
</dbReference>
<proteinExistence type="predicted"/>
<dbReference type="RefSeq" id="WP_175269333.1">
    <property type="nucleotide sequence ID" value="NZ_JABFCR010000016.1"/>
</dbReference>
<feature type="chain" id="PRO_5045067525" evidence="1">
    <location>
        <begin position="21"/>
        <end position="127"/>
    </location>
</feature>
<feature type="signal peptide" evidence="1">
    <location>
        <begin position="1"/>
        <end position="20"/>
    </location>
</feature>
<keyword evidence="3" id="KW-1185">Reference proteome</keyword>
<evidence type="ECO:0000313" key="3">
    <source>
        <dbReference type="Proteomes" id="UP000566071"/>
    </source>
</evidence>
<protein>
    <submittedName>
        <fullName evidence="2">Uncharacterized protein</fullName>
    </submittedName>
</protein>
<evidence type="ECO:0000313" key="2">
    <source>
        <dbReference type="EMBL" id="NNU33643.1"/>
    </source>
</evidence>
<name>A0ABX1W0C0_9SPHI</name>